<gene>
    <name evidence="11" type="ORF">METZ01_LOCUS50810</name>
</gene>
<keyword evidence="6" id="KW-0285">Flavoprotein</keyword>
<dbReference type="HAMAP" id="MF_00224">
    <property type="entry name" value="DHO_dh_type1"/>
    <property type="match status" value="1"/>
</dbReference>
<evidence type="ECO:0000313" key="11">
    <source>
        <dbReference type="EMBL" id="SUZ97956.1"/>
    </source>
</evidence>
<evidence type="ECO:0000256" key="7">
    <source>
        <dbReference type="ARBA" id="ARBA00022643"/>
    </source>
</evidence>
<dbReference type="AlphaFoldDB" id="A0A381S1G1"/>
<dbReference type="Gene3D" id="3.20.20.70">
    <property type="entry name" value="Aldolase class I"/>
    <property type="match status" value="1"/>
</dbReference>
<evidence type="ECO:0000256" key="2">
    <source>
        <dbReference type="ARBA" id="ARBA00004496"/>
    </source>
</evidence>
<dbReference type="PIRSF" id="PIRSF000164">
    <property type="entry name" value="DHO_oxidase"/>
    <property type="match status" value="1"/>
</dbReference>
<evidence type="ECO:0000256" key="8">
    <source>
        <dbReference type="ARBA" id="ARBA00022975"/>
    </source>
</evidence>
<dbReference type="GO" id="GO:0005737">
    <property type="term" value="C:cytoplasm"/>
    <property type="evidence" value="ECO:0007669"/>
    <property type="project" value="UniProtKB-SubCell"/>
</dbReference>
<evidence type="ECO:0000256" key="1">
    <source>
        <dbReference type="ARBA" id="ARBA00001917"/>
    </source>
</evidence>
<dbReference type="PANTHER" id="PTHR48109:SF1">
    <property type="entry name" value="DIHYDROOROTATE DEHYDROGENASE (FUMARATE)"/>
    <property type="match status" value="1"/>
</dbReference>
<dbReference type="UniPathway" id="UPA00070"/>
<keyword evidence="8" id="KW-0665">Pyrimidine biosynthesis</keyword>
<dbReference type="GO" id="GO:0044205">
    <property type="term" value="P:'de novo' UMP biosynthetic process"/>
    <property type="evidence" value="ECO:0007669"/>
    <property type="project" value="UniProtKB-UniPathway"/>
</dbReference>
<dbReference type="InterPro" id="IPR005720">
    <property type="entry name" value="Dihydroorotate_DH_cat"/>
</dbReference>
<dbReference type="GO" id="GO:0004152">
    <property type="term" value="F:dihydroorotate dehydrogenase activity"/>
    <property type="evidence" value="ECO:0007669"/>
    <property type="project" value="InterPro"/>
</dbReference>
<comment type="subcellular location">
    <subcellularLocation>
        <location evidence="2">Cytoplasm</location>
    </subcellularLocation>
</comment>
<evidence type="ECO:0000256" key="5">
    <source>
        <dbReference type="ARBA" id="ARBA00022490"/>
    </source>
</evidence>
<evidence type="ECO:0000259" key="10">
    <source>
        <dbReference type="Pfam" id="PF01180"/>
    </source>
</evidence>
<dbReference type="Pfam" id="PF01180">
    <property type="entry name" value="DHO_dh"/>
    <property type="match status" value="1"/>
</dbReference>
<dbReference type="PANTHER" id="PTHR48109">
    <property type="entry name" value="DIHYDROOROTATE DEHYDROGENASE (QUINONE), MITOCHONDRIAL-RELATED"/>
    <property type="match status" value="1"/>
</dbReference>
<comment type="similarity">
    <text evidence="4">Belongs to the dihydroorotate dehydrogenase family. Type 1 subfamily.</text>
</comment>
<protein>
    <recommendedName>
        <fullName evidence="10">Dihydroorotate dehydrogenase catalytic domain-containing protein</fullName>
    </recommendedName>
</protein>
<comment type="pathway">
    <text evidence="3">Pyrimidine metabolism; UMP biosynthesis via de novo pathway.</text>
</comment>
<dbReference type="CDD" id="cd04740">
    <property type="entry name" value="DHOD_1B_like"/>
    <property type="match status" value="1"/>
</dbReference>
<dbReference type="InterPro" id="IPR012135">
    <property type="entry name" value="Dihydroorotate_DH_1_2"/>
</dbReference>
<feature type="domain" description="Dihydroorotate dehydrogenase catalytic" evidence="10">
    <location>
        <begin position="5"/>
        <end position="278"/>
    </location>
</feature>
<evidence type="ECO:0000256" key="9">
    <source>
        <dbReference type="ARBA" id="ARBA00023002"/>
    </source>
</evidence>
<dbReference type="GO" id="GO:0006207">
    <property type="term" value="P:'de novo' pyrimidine nucleobase biosynthetic process"/>
    <property type="evidence" value="ECO:0007669"/>
    <property type="project" value="TreeGrafter"/>
</dbReference>
<dbReference type="InterPro" id="IPR049622">
    <property type="entry name" value="Dihydroorotate_DH_I"/>
</dbReference>
<dbReference type="NCBIfam" id="NF005574">
    <property type="entry name" value="PRK07259.1"/>
    <property type="match status" value="1"/>
</dbReference>
<dbReference type="InterPro" id="IPR033888">
    <property type="entry name" value="DHOD_1B"/>
</dbReference>
<keyword evidence="9" id="KW-0560">Oxidoreductase</keyword>
<proteinExistence type="inferred from homology"/>
<evidence type="ECO:0000256" key="3">
    <source>
        <dbReference type="ARBA" id="ARBA00004725"/>
    </source>
</evidence>
<dbReference type="InterPro" id="IPR050074">
    <property type="entry name" value="DHO_dehydrogenase"/>
</dbReference>
<reference evidence="11" key="1">
    <citation type="submission" date="2018-05" db="EMBL/GenBank/DDBJ databases">
        <authorList>
            <person name="Lanie J.A."/>
            <person name="Ng W.-L."/>
            <person name="Kazmierczak K.M."/>
            <person name="Andrzejewski T.M."/>
            <person name="Davidsen T.M."/>
            <person name="Wayne K.J."/>
            <person name="Tettelin H."/>
            <person name="Glass J.I."/>
            <person name="Rusch D."/>
            <person name="Podicherti R."/>
            <person name="Tsui H.-C.T."/>
            <person name="Winkler M.E."/>
        </authorList>
    </citation>
    <scope>NUCLEOTIDE SEQUENCE</scope>
</reference>
<dbReference type="SUPFAM" id="SSF51395">
    <property type="entry name" value="FMN-linked oxidoreductases"/>
    <property type="match status" value="1"/>
</dbReference>
<dbReference type="InterPro" id="IPR024920">
    <property type="entry name" value="Dihydroorotate_DH_1"/>
</dbReference>
<keyword evidence="5" id="KW-0963">Cytoplasm</keyword>
<dbReference type="EMBL" id="UINC01002557">
    <property type="protein sequence ID" value="SUZ97956.1"/>
    <property type="molecule type" value="Genomic_DNA"/>
</dbReference>
<keyword evidence="7" id="KW-0288">FMN</keyword>
<sequence>VIGSVRLPNPVCTASGTSGHGDELARHLDPSGLGAVVVKSLHAEPWPGNPAPRVHATPAGMINSVGLQGPGVAAWLEHDLPALLATGARVVASIWGRTVEEFARAAELLADAPPEVVAVEINASCPNLEDRRNLFAHSVTATTEVVEAGAAAGRPRWAKLSPNTPALPDVAGAAAAAGAEAVTVANTLLGMVIDVESRRPLLGAGRGGLSGPAIRPVAVRAVFDTHEAHPTLPIIGVGGIAAAEDAVQFLLAGASAVQVGTATFADPAAPAKVLHDLGRWCDRHGVRSVSELVGAAHDNEENG</sequence>
<dbReference type="NCBIfam" id="TIGR01037">
    <property type="entry name" value="pyrD_sub1_fam"/>
    <property type="match status" value="1"/>
</dbReference>
<organism evidence="11">
    <name type="scientific">marine metagenome</name>
    <dbReference type="NCBI Taxonomy" id="408172"/>
    <lineage>
        <taxon>unclassified sequences</taxon>
        <taxon>metagenomes</taxon>
        <taxon>ecological metagenomes</taxon>
    </lineage>
</organism>
<evidence type="ECO:0000256" key="6">
    <source>
        <dbReference type="ARBA" id="ARBA00022630"/>
    </source>
</evidence>
<dbReference type="InterPro" id="IPR013785">
    <property type="entry name" value="Aldolase_TIM"/>
</dbReference>
<accession>A0A381S1G1</accession>
<evidence type="ECO:0000256" key="4">
    <source>
        <dbReference type="ARBA" id="ARBA00008008"/>
    </source>
</evidence>
<name>A0A381S1G1_9ZZZZ</name>
<comment type="cofactor">
    <cofactor evidence="1">
        <name>FMN</name>
        <dbReference type="ChEBI" id="CHEBI:58210"/>
    </cofactor>
</comment>
<feature type="non-terminal residue" evidence="11">
    <location>
        <position position="1"/>
    </location>
</feature>